<gene>
    <name evidence="1" type="ORF">R82641_BJNNKPBH_01529</name>
</gene>
<protein>
    <submittedName>
        <fullName evidence="1">Uncharacterized protein</fullName>
    </submittedName>
</protein>
<reference evidence="1 2" key="1">
    <citation type="submission" date="2023-10" db="EMBL/GenBank/DDBJ databases">
        <authorList>
            <person name="Botero Cardona J."/>
        </authorList>
    </citation>
    <scope>NUCLEOTIDE SEQUENCE [LARGE SCALE GENOMIC DNA]</scope>
    <source>
        <strain evidence="1 2">R-82641</strain>
    </source>
</reference>
<dbReference type="Proteomes" id="UP001314200">
    <property type="component" value="Unassembled WGS sequence"/>
</dbReference>
<dbReference type="EMBL" id="CAUZLY010000013">
    <property type="protein sequence ID" value="CAK1254674.1"/>
    <property type="molecule type" value="Genomic_DNA"/>
</dbReference>
<evidence type="ECO:0000313" key="1">
    <source>
        <dbReference type="EMBL" id="CAK1254674.1"/>
    </source>
</evidence>
<accession>A0ABM9N275</accession>
<name>A0ABM9N275_9LACO</name>
<evidence type="ECO:0000313" key="2">
    <source>
        <dbReference type="Proteomes" id="UP001314200"/>
    </source>
</evidence>
<sequence length="56" mass="6592">MNKYQDKDGNQYYVYEYNSILGVWRIEKIGEQGFKETDKHGADSFIAENQLTVVEE</sequence>
<comment type="caution">
    <text evidence="1">The sequence shown here is derived from an EMBL/GenBank/DDBJ whole genome shotgun (WGS) entry which is preliminary data.</text>
</comment>
<proteinExistence type="predicted"/>
<organism evidence="1 2">
    <name type="scientific">Fructobacillus cardui</name>
    <dbReference type="NCBI Taxonomy" id="2893170"/>
    <lineage>
        <taxon>Bacteria</taxon>
        <taxon>Bacillati</taxon>
        <taxon>Bacillota</taxon>
        <taxon>Bacilli</taxon>
        <taxon>Lactobacillales</taxon>
        <taxon>Lactobacillaceae</taxon>
        <taxon>Fructobacillus</taxon>
    </lineage>
</organism>
<keyword evidence="2" id="KW-1185">Reference proteome</keyword>